<dbReference type="AlphaFoldDB" id="A0A8C6SEX1"/>
<reference evidence="4" key="2">
    <citation type="submission" date="2025-09" db="UniProtKB">
        <authorList>
            <consortium name="Ensembl"/>
        </authorList>
    </citation>
    <scope>IDENTIFICATION</scope>
</reference>
<keyword evidence="2 3" id="KW-0040">ANK repeat</keyword>
<dbReference type="Pfam" id="PF12796">
    <property type="entry name" value="Ank_2"/>
    <property type="match status" value="1"/>
</dbReference>
<accession>A0A8C6SEX1</accession>
<evidence type="ECO:0000256" key="2">
    <source>
        <dbReference type="ARBA" id="ARBA00023043"/>
    </source>
</evidence>
<dbReference type="SMART" id="SM00248">
    <property type="entry name" value="ANK"/>
    <property type="match status" value="2"/>
</dbReference>
<evidence type="ECO:0000256" key="1">
    <source>
        <dbReference type="ARBA" id="ARBA00022737"/>
    </source>
</evidence>
<organism evidence="4 5">
    <name type="scientific">Neogobius melanostomus</name>
    <name type="common">round goby</name>
    <dbReference type="NCBI Taxonomy" id="47308"/>
    <lineage>
        <taxon>Eukaryota</taxon>
        <taxon>Metazoa</taxon>
        <taxon>Chordata</taxon>
        <taxon>Craniata</taxon>
        <taxon>Vertebrata</taxon>
        <taxon>Euteleostomi</taxon>
        <taxon>Actinopterygii</taxon>
        <taxon>Neopterygii</taxon>
        <taxon>Teleostei</taxon>
        <taxon>Neoteleostei</taxon>
        <taxon>Acanthomorphata</taxon>
        <taxon>Gobiaria</taxon>
        <taxon>Gobiiformes</taxon>
        <taxon>Gobioidei</taxon>
        <taxon>Gobiidae</taxon>
        <taxon>Benthophilinae</taxon>
        <taxon>Neogobiini</taxon>
        <taxon>Neogobius</taxon>
    </lineage>
</organism>
<dbReference type="SUPFAM" id="SSF48403">
    <property type="entry name" value="Ankyrin repeat"/>
    <property type="match status" value="1"/>
</dbReference>
<sequence length="178" mass="20639">APLLWDKLREQLLSNDIDALYPCKEQDDWMTPLMAAVTFQKEDILQSLLDKGANPDLMNERGFTALHWASDTRAPPTIVGRLLEAKADPNVYLPLSFTALHFAAFNDMEAVVKLRFLELETAVREKTPDEVCKTFKDDMMKEHPHNHFIMIEFSRNRKNTDYYVSHENDKIQLQSVEE</sequence>
<dbReference type="Ensembl" id="ENSNMLT00000004980.1">
    <property type="protein sequence ID" value="ENSNMLP00000004342.1"/>
    <property type="gene ID" value="ENSNMLG00000003211.1"/>
</dbReference>
<reference evidence="4" key="1">
    <citation type="submission" date="2025-08" db="UniProtKB">
        <authorList>
            <consortium name="Ensembl"/>
        </authorList>
    </citation>
    <scope>IDENTIFICATION</scope>
</reference>
<dbReference type="InterPro" id="IPR036770">
    <property type="entry name" value="Ankyrin_rpt-contain_sf"/>
</dbReference>
<protein>
    <submittedName>
        <fullName evidence="4">Uncharacterized protein</fullName>
    </submittedName>
</protein>
<evidence type="ECO:0000313" key="5">
    <source>
        <dbReference type="Proteomes" id="UP000694523"/>
    </source>
</evidence>
<dbReference type="PROSITE" id="PS50297">
    <property type="entry name" value="ANK_REP_REGION"/>
    <property type="match status" value="1"/>
</dbReference>
<proteinExistence type="predicted"/>
<evidence type="ECO:0000256" key="3">
    <source>
        <dbReference type="PROSITE-ProRule" id="PRU00023"/>
    </source>
</evidence>
<evidence type="ECO:0000313" key="4">
    <source>
        <dbReference type="Ensembl" id="ENSNMLP00000004342.1"/>
    </source>
</evidence>
<dbReference type="PROSITE" id="PS50088">
    <property type="entry name" value="ANK_REPEAT"/>
    <property type="match status" value="1"/>
</dbReference>
<keyword evidence="1" id="KW-0677">Repeat</keyword>
<dbReference type="Proteomes" id="UP000694523">
    <property type="component" value="Unplaced"/>
</dbReference>
<dbReference type="Gene3D" id="1.25.40.20">
    <property type="entry name" value="Ankyrin repeat-containing domain"/>
    <property type="match status" value="1"/>
</dbReference>
<feature type="repeat" description="ANK" evidence="3">
    <location>
        <begin position="28"/>
        <end position="60"/>
    </location>
</feature>
<dbReference type="PANTHER" id="PTHR24198">
    <property type="entry name" value="ANKYRIN REPEAT AND PROTEIN KINASE DOMAIN-CONTAINING PROTEIN"/>
    <property type="match status" value="1"/>
</dbReference>
<name>A0A8C6SEX1_9GOBI</name>
<dbReference type="PANTHER" id="PTHR24198:SF165">
    <property type="entry name" value="ANKYRIN REPEAT-CONTAINING PROTEIN-RELATED"/>
    <property type="match status" value="1"/>
</dbReference>
<dbReference type="InterPro" id="IPR002110">
    <property type="entry name" value="Ankyrin_rpt"/>
</dbReference>
<keyword evidence="5" id="KW-1185">Reference proteome</keyword>